<accession>A0A059FTZ1</accession>
<evidence type="ECO:0000259" key="5">
    <source>
        <dbReference type="PROSITE" id="PS50931"/>
    </source>
</evidence>
<dbReference type="PANTHER" id="PTHR30537:SF3">
    <property type="entry name" value="TRANSCRIPTIONAL REGULATORY PROTEIN"/>
    <property type="match status" value="1"/>
</dbReference>
<dbReference type="InterPro" id="IPR058163">
    <property type="entry name" value="LysR-type_TF_proteobact-type"/>
</dbReference>
<dbReference type="RefSeq" id="WP_084141352.1">
    <property type="nucleotide sequence ID" value="NZ_ARYK01000001.1"/>
</dbReference>
<dbReference type="Proteomes" id="UP000025171">
    <property type="component" value="Unassembled WGS sequence"/>
</dbReference>
<dbReference type="Gene3D" id="3.40.190.290">
    <property type="match status" value="1"/>
</dbReference>
<dbReference type="AlphaFoldDB" id="A0A059FTZ1"/>
<keyword evidence="3" id="KW-0238">DNA-binding</keyword>
<sequence length="331" mass="36768">MTSERMDWDNLRVFRIVAELGSMSAASVRLGESPPTIGRKIDDLEKKLNTQLFVRSTRGVELTDAGKVALSHAHSMAEAAKMIDQQASNKDQPVEGSITLATGDGLGPYWVAPRLPQFQAANPRIQLKMIVSEEAPDVGTGEADISIRFSEPKQHDVISRKLGTLHYISFASADYLAENGEPRSIFEYFKHRCILHQGYVNQIERWAPKMSELKKMVNFAFVSNSGSAMIEVCKNGGGIALLPSYIGTVAPSLVPLELPEVAPIQFWLTYTERVWRMPRGRVVLNWLQEIFEAEDAFWFEAQFIHPNRAADRHAALKSIAEAQALSGGEGL</sequence>
<evidence type="ECO:0000313" key="6">
    <source>
        <dbReference type="EMBL" id="KCZ94134.1"/>
    </source>
</evidence>
<keyword evidence="7" id="KW-1185">Reference proteome</keyword>
<proteinExistence type="inferred from homology"/>
<dbReference type="GO" id="GO:0043565">
    <property type="term" value="F:sequence-specific DNA binding"/>
    <property type="evidence" value="ECO:0007669"/>
    <property type="project" value="TreeGrafter"/>
</dbReference>
<dbReference type="PATRIC" id="fig|1280950.3.peg.435"/>
<gene>
    <name evidence="6" type="ORF">HJO_02125</name>
</gene>
<dbReference type="InterPro" id="IPR036388">
    <property type="entry name" value="WH-like_DNA-bd_sf"/>
</dbReference>
<evidence type="ECO:0000313" key="7">
    <source>
        <dbReference type="Proteomes" id="UP000025171"/>
    </source>
</evidence>
<dbReference type="SUPFAM" id="SSF53850">
    <property type="entry name" value="Periplasmic binding protein-like II"/>
    <property type="match status" value="1"/>
</dbReference>
<dbReference type="InterPro" id="IPR036390">
    <property type="entry name" value="WH_DNA-bd_sf"/>
</dbReference>
<dbReference type="Gene3D" id="1.10.10.10">
    <property type="entry name" value="Winged helix-like DNA-binding domain superfamily/Winged helix DNA-binding domain"/>
    <property type="match status" value="1"/>
</dbReference>
<dbReference type="Pfam" id="PF00126">
    <property type="entry name" value="HTH_1"/>
    <property type="match status" value="1"/>
</dbReference>
<keyword evidence="2" id="KW-0805">Transcription regulation</keyword>
<dbReference type="InterPro" id="IPR005119">
    <property type="entry name" value="LysR_subst-bd"/>
</dbReference>
<dbReference type="FunFam" id="1.10.10.10:FF:000001">
    <property type="entry name" value="LysR family transcriptional regulator"/>
    <property type="match status" value="1"/>
</dbReference>
<dbReference type="STRING" id="1280950.HJO_02125"/>
<feature type="domain" description="HTH lysR-type" evidence="5">
    <location>
        <begin position="6"/>
        <end position="63"/>
    </location>
</feature>
<dbReference type="PANTHER" id="PTHR30537">
    <property type="entry name" value="HTH-TYPE TRANSCRIPTIONAL REGULATOR"/>
    <property type="match status" value="1"/>
</dbReference>
<dbReference type="PROSITE" id="PS50931">
    <property type="entry name" value="HTH_LYSR"/>
    <property type="match status" value="1"/>
</dbReference>
<comment type="similarity">
    <text evidence="1">Belongs to the LysR transcriptional regulatory family.</text>
</comment>
<dbReference type="InterPro" id="IPR000847">
    <property type="entry name" value="LysR_HTH_N"/>
</dbReference>
<dbReference type="GO" id="GO:0006351">
    <property type="term" value="P:DNA-templated transcription"/>
    <property type="evidence" value="ECO:0007669"/>
    <property type="project" value="TreeGrafter"/>
</dbReference>
<dbReference type="EMBL" id="ARYK01000001">
    <property type="protein sequence ID" value="KCZ94134.1"/>
    <property type="molecule type" value="Genomic_DNA"/>
</dbReference>
<dbReference type="OrthoDB" id="7624726at2"/>
<evidence type="ECO:0000256" key="1">
    <source>
        <dbReference type="ARBA" id="ARBA00009437"/>
    </source>
</evidence>
<reference evidence="6 7" key="1">
    <citation type="journal article" date="2014" name="Antonie Van Leeuwenhoek">
        <title>Hyphomonas beringensis sp. nov. and Hyphomonas chukchiensis sp. nov., isolated from surface seawater of the Bering Sea and Chukchi Sea.</title>
        <authorList>
            <person name="Li C."/>
            <person name="Lai Q."/>
            <person name="Li G."/>
            <person name="Dong C."/>
            <person name="Wang J."/>
            <person name="Liao Y."/>
            <person name="Shao Z."/>
        </authorList>
    </citation>
    <scope>NUCLEOTIDE SEQUENCE [LARGE SCALE GENOMIC DNA]</scope>
    <source>
        <strain evidence="6 7">MHS-2</strain>
    </source>
</reference>
<evidence type="ECO:0000256" key="3">
    <source>
        <dbReference type="ARBA" id="ARBA00023125"/>
    </source>
</evidence>
<dbReference type="Pfam" id="PF03466">
    <property type="entry name" value="LysR_substrate"/>
    <property type="match status" value="1"/>
</dbReference>
<evidence type="ECO:0000256" key="4">
    <source>
        <dbReference type="ARBA" id="ARBA00023163"/>
    </source>
</evidence>
<organism evidence="6 7">
    <name type="scientific">Hyphomonas johnsonii MHS-2</name>
    <dbReference type="NCBI Taxonomy" id="1280950"/>
    <lineage>
        <taxon>Bacteria</taxon>
        <taxon>Pseudomonadati</taxon>
        <taxon>Pseudomonadota</taxon>
        <taxon>Alphaproteobacteria</taxon>
        <taxon>Hyphomonadales</taxon>
        <taxon>Hyphomonadaceae</taxon>
        <taxon>Hyphomonas</taxon>
    </lineage>
</organism>
<name>A0A059FTZ1_9PROT</name>
<keyword evidence="4" id="KW-0804">Transcription</keyword>
<dbReference type="GO" id="GO:0003700">
    <property type="term" value="F:DNA-binding transcription factor activity"/>
    <property type="evidence" value="ECO:0007669"/>
    <property type="project" value="InterPro"/>
</dbReference>
<comment type="caution">
    <text evidence="6">The sequence shown here is derived from an EMBL/GenBank/DDBJ whole genome shotgun (WGS) entry which is preliminary data.</text>
</comment>
<dbReference type="SUPFAM" id="SSF46785">
    <property type="entry name" value="Winged helix' DNA-binding domain"/>
    <property type="match status" value="1"/>
</dbReference>
<protein>
    <submittedName>
        <fullName evidence="6">LysR family transcriptional regulator</fullName>
    </submittedName>
</protein>
<evidence type="ECO:0000256" key="2">
    <source>
        <dbReference type="ARBA" id="ARBA00023015"/>
    </source>
</evidence>
<dbReference type="eggNOG" id="COG0583">
    <property type="taxonomic scope" value="Bacteria"/>
</dbReference>